<keyword evidence="8" id="KW-0408">Iron</keyword>
<protein>
    <recommendedName>
        <fullName evidence="14">Fatty acid desaturase domain-containing protein</fullName>
    </recommendedName>
</protein>
<gene>
    <name evidence="15" type="ORF">TTEB3V08_LOCUS10374</name>
</gene>
<dbReference type="EMBL" id="OE006148">
    <property type="protein sequence ID" value="CAD7462483.1"/>
    <property type="molecule type" value="Genomic_DNA"/>
</dbReference>
<evidence type="ECO:0000256" key="11">
    <source>
        <dbReference type="ARBA" id="ARBA00023160"/>
    </source>
</evidence>
<keyword evidence="7 12" id="KW-0560">Oxidoreductase</keyword>
<proteinExistence type="inferred from homology"/>
<reference evidence="15" key="1">
    <citation type="submission" date="2020-11" db="EMBL/GenBank/DDBJ databases">
        <authorList>
            <person name="Tran Van P."/>
        </authorList>
    </citation>
    <scope>NUCLEOTIDE SEQUENCE</scope>
</reference>
<dbReference type="GO" id="GO:0005506">
    <property type="term" value="F:iron ion binding"/>
    <property type="evidence" value="ECO:0007669"/>
    <property type="project" value="TreeGrafter"/>
</dbReference>
<evidence type="ECO:0000256" key="5">
    <source>
        <dbReference type="ARBA" id="ARBA00022832"/>
    </source>
</evidence>
<comment type="similarity">
    <text evidence="2 12">Belongs to the fatty acid desaturase type 1 family.</text>
</comment>
<dbReference type="InterPro" id="IPR005804">
    <property type="entry name" value="FA_desaturase_dom"/>
</dbReference>
<dbReference type="InterPro" id="IPR015876">
    <property type="entry name" value="Acyl-CoA_DS"/>
</dbReference>
<feature type="domain" description="Fatty acid desaturase" evidence="14">
    <location>
        <begin position="110"/>
        <end position="312"/>
    </location>
</feature>
<keyword evidence="10 13" id="KW-0472">Membrane</keyword>
<keyword evidence="3 12" id="KW-0444">Lipid biosynthesis</keyword>
<dbReference type="GO" id="GO:0004768">
    <property type="term" value="F:stearoyl-CoA 9-desaturase activity"/>
    <property type="evidence" value="ECO:0007669"/>
    <property type="project" value="TreeGrafter"/>
</dbReference>
<keyword evidence="6 13" id="KW-1133">Transmembrane helix</keyword>
<dbReference type="GO" id="GO:0005789">
    <property type="term" value="C:endoplasmic reticulum membrane"/>
    <property type="evidence" value="ECO:0007669"/>
    <property type="project" value="TreeGrafter"/>
</dbReference>
<evidence type="ECO:0000256" key="1">
    <source>
        <dbReference type="ARBA" id="ARBA00004141"/>
    </source>
</evidence>
<dbReference type="PANTHER" id="PTHR11351">
    <property type="entry name" value="ACYL-COA DESATURASE"/>
    <property type="match status" value="1"/>
</dbReference>
<evidence type="ECO:0000256" key="4">
    <source>
        <dbReference type="ARBA" id="ARBA00022692"/>
    </source>
</evidence>
<organism evidence="15">
    <name type="scientific">Timema tahoe</name>
    <dbReference type="NCBI Taxonomy" id="61484"/>
    <lineage>
        <taxon>Eukaryota</taxon>
        <taxon>Metazoa</taxon>
        <taxon>Ecdysozoa</taxon>
        <taxon>Arthropoda</taxon>
        <taxon>Hexapoda</taxon>
        <taxon>Insecta</taxon>
        <taxon>Pterygota</taxon>
        <taxon>Neoptera</taxon>
        <taxon>Polyneoptera</taxon>
        <taxon>Phasmatodea</taxon>
        <taxon>Timematodea</taxon>
        <taxon>Timematoidea</taxon>
        <taxon>Timematidae</taxon>
        <taxon>Timema</taxon>
    </lineage>
</organism>
<dbReference type="PANTHER" id="PTHR11351:SF98">
    <property type="entry name" value="RE43130P"/>
    <property type="match status" value="1"/>
</dbReference>
<feature type="transmembrane region" description="Helical" evidence="13">
    <location>
        <begin position="82"/>
        <end position="100"/>
    </location>
</feature>
<name>A0A7R9IPZ2_9NEOP</name>
<evidence type="ECO:0000256" key="7">
    <source>
        <dbReference type="ARBA" id="ARBA00023002"/>
    </source>
</evidence>
<evidence type="ECO:0000256" key="3">
    <source>
        <dbReference type="ARBA" id="ARBA00022516"/>
    </source>
</evidence>
<keyword evidence="5" id="KW-0276">Fatty acid metabolism</keyword>
<sequence length="412" mass="46892">MLRPSTSEQEVTAQHKLLQTMAPNLTTASALFLTDTEGSVIYPSAPQSLTSRKTQQHQSSQQELPSSGAAPYYEWSIVWRNVLAFIYLHGGALYGLYLVFTTAHPATFPWAFLVAGLAALGVTAGAHRLWCHRAYKAKWPLRLILAILQTVAFQNHIYEWVRDHRVHHKFAETDADPHNSKRGFFFSHIGWLMVRKHPDVINKGRTVDMSDLLQDPIVVWQMRTYLVTLPLVCFVLPTWVPIYFWNEDPWTSWYVASILRYTLSLNLTWLVNSAAHIWGTRPFDKNISATDNVPVAVMAFGEGWHNYHHAFPWDYKAGELGNYRTNFSTGFIDMFAKIGWAYDLKTVSPEMIKRRAKRSGDGTYWGDLGVSGVPVGEGHDHEGSIWGWGDKDMPEEDIKDVLITHKSEVETS</sequence>
<evidence type="ECO:0000256" key="2">
    <source>
        <dbReference type="ARBA" id="ARBA00009295"/>
    </source>
</evidence>
<evidence type="ECO:0000256" key="8">
    <source>
        <dbReference type="ARBA" id="ARBA00023004"/>
    </source>
</evidence>
<keyword evidence="11 12" id="KW-0275">Fatty acid biosynthesis</keyword>
<comment type="domain">
    <text evidence="12">The histidine box domains are involved in binding the catalytic metal ions.</text>
</comment>
<dbReference type="AlphaFoldDB" id="A0A7R9IPZ2"/>
<evidence type="ECO:0000313" key="15">
    <source>
        <dbReference type="EMBL" id="CAD7462483.1"/>
    </source>
</evidence>
<dbReference type="PRINTS" id="PR00075">
    <property type="entry name" value="FACDDSATRASE"/>
</dbReference>
<comment type="cofactor">
    <cofactor evidence="12">
        <name>Fe(2+)</name>
        <dbReference type="ChEBI" id="CHEBI:29033"/>
    </cofactor>
</comment>
<comment type="subcellular location">
    <subcellularLocation>
        <location evidence="1">Membrane</location>
        <topology evidence="1">Multi-pass membrane protein</topology>
    </subcellularLocation>
</comment>
<feature type="transmembrane region" description="Helical" evidence="13">
    <location>
        <begin position="106"/>
        <end position="126"/>
    </location>
</feature>
<dbReference type="CDD" id="cd03505">
    <property type="entry name" value="Delta9-FADS-like"/>
    <property type="match status" value="1"/>
</dbReference>
<accession>A0A7R9IPZ2</accession>
<keyword evidence="9" id="KW-0443">Lipid metabolism</keyword>
<feature type="transmembrane region" description="Helical" evidence="13">
    <location>
        <begin position="225"/>
        <end position="245"/>
    </location>
</feature>
<evidence type="ECO:0000256" key="13">
    <source>
        <dbReference type="SAM" id="Phobius"/>
    </source>
</evidence>
<evidence type="ECO:0000256" key="9">
    <source>
        <dbReference type="ARBA" id="ARBA00023098"/>
    </source>
</evidence>
<evidence type="ECO:0000256" key="10">
    <source>
        <dbReference type="ARBA" id="ARBA00023136"/>
    </source>
</evidence>
<evidence type="ECO:0000259" key="14">
    <source>
        <dbReference type="Pfam" id="PF00487"/>
    </source>
</evidence>
<feature type="transmembrane region" description="Helical" evidence="13">
    <location>
        <begin position="251"/>
        <end position="271"/>
    </location>
</feature>
<dbReference type="GO" id="GO:0006636">
    <property type="term" value="P:unsaturated fatty acid biosynthetic process"/>
    <property type="evidence" value="ECO:0007669"/>
    <property type="project" value="TreeGrafter"/>
</dbReference>
<evidence type="ECO:0000256" key="12">
    <source>
        <dbReference type="RuleBase" id="RU000581"/>
    </source>
</evidence>
<evidence type="ECO:0000256" key="6">
    <source>
        <dbReference type="ARBA" id="ARBA00022989"/>
    </source>
</evidence>
<dbReference type="Pfam" id="PF00487">
    <property type="entry name" value="FA_desaturase"/>
    <property type="match status" value="1"/>
</dbReference>
<keyword evidence="4 12" id="KW-0812">Transmembrane</keyword>